<dbReference type="Proteomes" id="UP001251528">
    <property type="component" value="Unassembled WGS sequence"/>
</dbReference>
<feature type="chain" id="PRO_5042542849" description="Secreted protein" evidence="1">
    <location>
        <begin position="34"/>
        <end position="206"/>
    </location>
</feature>
<evidence type="ECO:0000256" key="1">
    <source>
        <dbReference type="SAM" id="SignalP"/>
    </source>
</evidence>
<keyword evidence="1" id="KW-0732">Signal</keyword>
<evidence type="ECO:0008006" key="4">
    <source>
        <dbReference type="Google" id="ProtNLM"/>
    </source>
</evidence>
<name>A0AAJ0CRB7_9HYPO</name>
<gene>
    <name evidence="2" type="ORF">QQS21_004416</name>
</gene>
<dbReference type="EMBL" id="JASWJB010000065">
    <property type="protein sequence ID" value="KAK2601990.1"/>
    <property type="molecule type" value="Genomic_DNA"/>
</dbReference>
<feature type="signal peptide" evidence="1">
    <location>
        <begin position="1"/>
        <end position="33"/>
    </location>
</feature>
<keyword evidence="3" id="KW-1185">Reference proteome</keyword>
<protein>
    <recommendedName>
        <fullName evidence="4">Secreted protein</fullName>
    </recommendedName>
</protein>
<comment type="caution">
    <text evidence="2">The sequence shown here is derived from an EMBL/GenBank/DDBJ whole genome shotgun (WGS) entry which is preliminary data.</text>
</comment>
<reference evidence="2" key="1">
    <citation type="submission" date="2023-06" db="EMBL/GenBank/DDBJ databases">
        <title>Conoideocrella luteorostrata (Hypocreales: Clavicipitaceae), a potential biocontrol fungus for elongate hemlock scale in United States Christmas tree production areas.</title>
        <authorList>
            <person name="Barrett H."/>
            <person name="Lovett B."/>
            <person name="Macias A.M."/>
            <person name="Stajich J.E."/>
            <person name="Kasson M.T."/>
        </authorList>
    </citation>
    <scope>NUCLEOTIDE SEQUENCE</scope>
    <source>
        <strain evidence="2">ARSEF 14590</strain>
    </source>
</reference>
<sequence>MSTPRCSPTARILFSALVLVAILWAHHPSTSQAEVANFSDMADRSIADPIANLEVSTKQTSSSPPAIQVSVTNRNAYPVTVLSYDSPLDSMALRLGLISITPEGSEKPLHLPELQVRRMWPPPSDALIEIAPGKSAAIDIIIGGRGFDEEILRSVSRASLTLAGTWQAVWAKEKGSIADINLGGVDPDTDVYRGAFASENLVIKIS</sequence>
<dbReference type="AlphaFoldDB" id="A0AAJ0CRB7"/>
<organism evidence="2 3">
    <name type="scientific">Conoideocrella luteorostrata</name>
    <dbReference type="NCBI Taxonomy" id="1105319"/>
    <lineage>
        <taxon>Eukaryota</taxon>
        <taxon>Fungi</taxon>
        <taxon>Dikarya</taxon>
        <taxon>Ascomycota</taxon>
        <taxon>Pezizomycotina</taxon>
        <taxon>Sordariomycetes</taxon>
        <taxon>Hypocreomycetidae</taxon>
        <taxon>Hypocreales</taxon>
        <taxon>Clavicipitaceae</taxon>
        <taxon>Conoideocrella</taxon>
    </lineage>
</organism>
<accession>A0AAJ0CRB7</accession>
<proteinExistence type="predicted"/>
<evidence type="ECO:0000313" key="3">
    <source>
        <dbReference type="Proteomes" id="UP001251528"/>
    </source>
</evidence>
<dbReference type="Gene3D" id="2.60.40.2970">
    <property type="match status" value="1"/>
</dbReference>
<evidence type="ECO:0000313" key="2">
    <source>
        <dbReference type="EMBL" id="KAK2601990.1"/>
    </source>
</evidence>